<comment type="caution">
    <text evidence="2">The sequence shown here is derived from an EMBL/GenBank/DDBJ whole genome shotgun (WGS) entry which is preliminary data.</text>
</comment>
<evidence type="ECO:0000313" key="3">
    <source>
        <dbReference type="Proteomes" id="UP000324222"/>
    </source>
</evidence>
<name>A0A5B7F730_PORTR</name>
<dbReference type="EMBL" id="VSRR010005017">
    <property type="protein sequence ID" value="MPC41347.1"/>
    <property type="molecule type" value="Genomic_DNA"/>
</dbReference>
<feature type="region of interest" description="Disordered" evidence="1">
    <location>
        <begin position="146"/>
        <end position="181"/>
    </location>
</feature>
<gene>
    <name evidence="2" type="ORF">E2C01_034935</name>
</gene>
<keyword evidence="3" id="KW-1185">Reference proteome</keyword>
<protein>
    <submittedName>
        <fullName evidence="2">Uncharacterized protein</fullName>
    </submittedName>
</protein>
<dbReference type="AlphaFoldDB" id="A0A5B7F730"/>
<sequence>MKGGEGECSPRLIIWALENIIIQRLLTKRAEAARRAVDLPPPSPNTSFPSPSSSCPPLPFFSSSPFSFFPSDPYLFLLLLFLTLTHPNHLYHPFTLPPFLSSPFLPPSFPPSLLHPRCNRAHCDTLSDPTHRPSIPPCLSTSHSLTPLHPTSPSSTSRPPSHPPRLVPPHPQHPPAKNPLYEAGKTSHRLVTFASVFHKTRSTLNFILLLFRHLLLLRFSSPVMSVVLNRRIGVARQPPAPVQRELGRDKGQGERAHLRHKAGDIDGVSRDVGILIIYDRGSPK</sequence>
<evidence type="ECO:0000256" key="1">
    <source>
        <dbReference type="SAM" id="MobiDB-lite"/>
    </source>
</evidence>
<accession>A0A5B7F730</accession>
<feature type="compositionally biased region" description="Pro residues" evidence="1">
    <location>
        <begin position="160"/>
        <end position="177"/>
    </location>
</feature>
<reference evidence="2 3" key="1">
    <citation type="submission" date="2019-05" db="EMBL/GenBank/DDBJ databases">
        <title>Another draft genome of Portunus trituberculatus and its Hox gene families provides insights of decapod evolution.</title>
        <authorList>
            <person name="Jeong J.-H."/>
            <person name="Song I."/>
            <person name="Kim S."/>
            <person name="Choi T."/>
            <person name="Kim D."/>
            <person name="Ryu S."/>
            <person name="Kim W."/>
        </authorList>
    </citation>
    <scope>NUCLEOTIDE SEQUENCE [LARGE SCALE GENOMIC DNA]</scope>
    <source>
        <tissue evidence="2">Muscle</tissue>
    </source>
</reference>
<organism evidence="2 3">
    <name type="scientific">Portunus trituberculatus</name>
    <name type="common">Swimming crab</name>
    <name type="synonym">Neptunus trituberculatus</name>
    <dbReference type="NCBI Taxonomy" id="210409"/>
    <lineage>
        <taxon>Eukaryota</taxon>
        <taxon>Metazoa</taxon>
        <taxon>Ecdysozoa</taxon>
        <taxon>Arthropoda</taxon>
        <taxon>Crustacea</taxon>
        <taxon>Multicrustacea</taxon>
        <taxon>Malacostraca</taxon>
        <taxon>Eumalacostraca</taxon>
        <taxon>Eucarida</taxon>
        <taxon>Decapoda</taxon>
        <taxon>Pleocyemata</taxon>
        <taxon>Brachyura</taxon>
        <taxon>Eubrachyura</taxon>
        <taxon>Portunoidea</taxon>
        <taxon>Portunidae</taxon>
        <taxon>Portuninae</taxon>
        <taxon>Portunus</taxon>
    </lineage>
</organism>
<proteinExistence type="predicted"/>
<dbReference type="Proteomes" id="UP000324222">
    <property type="component" value="Unassembled WGS sequence"/>
</dbReference>
<feature type="compositionally biased region" description="Low complexity" evidence="1">
    <location>
        <begin position="146"/>
        <end position="159"/>
    </location>
</feature>
<evidence type="ECO:0000313" key="2">
    <source>
        <dbReference type="EMBL" id="MPC41347.1"/>
    </source>
</evidence>